<name>A0A7C8ZI46_OPUST</name>
<dbReference type="GO" id="GO:0012505">
    <property type="term" value="C:endomembrane system"/>
    <property type="evidence" value="ECO:0007669"/>
    <property type="project" value="UniProtKB-SubCell"/>
</dbReference>
<keyword evidence="6" id="KW-0472">Membrane</keyword>
<feature type="transmembrane region" description="Helical" evidence="6">
    <location>
        <begin position="23"/>
        <end position="49"/>
    </location>
</feature>
<keyword evidence="6" id="KW-0812">Transmembrane</keyword>
<feature type="compositionally biased region" description="Basic and acidic residues" evidence="5">
    <location>
        <begin position="99"/>
        <end position="113"/>
    </location>
</feature>
<dbReference type="GO" id="GO:0006873">
    <property type="term" value="P:intracellular monoatomic ion homeostasis"/>
    <property type="evidence" value="ECO:0007669"/>
    <property type="project" value="InterPro"/>
</dbReference>
<keyword evidence="6" id="KW-1133">Transmembrane helix</keyword>
<evidence type="ECO:0000256" key="1">
    <source>
        <dbReference type="ARBA" id="ARBA00004127"/>
    </source>
</evidence>
<evidence type="ECO:0000256" key="2">
    <source>
        <dbReference type="ARBA" id="ARBA00004236"/>
    </source>
</evidence>
<evidence type="ECO:0000256" key="5">
    <source>
        <dbReference type="SAM" id="MobiDB-lite"/>
    </source>
</evidence>
<dbReference type="GO" id="GO:0005886">
    <property type="term" value="C:plasma membrane"/>
    <property type="evidence" value="ECO:0007669"/>
    <property type="project" value="UniProtKB-SubCell"/>
</dbReference>
<evidence type="ECO:0000256" key="3">
    <source>
        <dbReference type="ARBA" id="ARBA00022448"/>
    </source>
</evidence>
<dbReference type="PANTHER" id="PTHR31269">
    <property type="entry name" value="S-TYPE ANION CHANNEL SLAH3"/>
    <property type="match status" value="1"/>
</dbReference>
<feature type="region of interest" description="Disordered" evidence="5">
    <location>
        <begin position="99"/>
        <end position="123"/>
    </location>
</feature>
<reference evidence="7" key="1">
    <citation type="journal article" date="2013" name="J. Plant Res.">
        <title>Effect of fungi and light on seed germination of three Opuntia species from semiarid lands of central Mexico.</title>
        <authorList>
            <person name="Delgado-Sanchez P."/>
            <person name="Jimenez-Bremont J.F."/>
            <person name="Guerrero-Gonzalez Mde L."/>
            <person name="Flores J."/>
        </authorList>
    </citation>
    <scope>NUCLEOTIDE SEQUENCE</scope>
    <source>
        <tissue evidence="7">Cladode</tissue>
    </source>
</reference>
<accession>A0A7C8ZI46</accession>
<keyword evidence="4" id="KW-1003">Cell membrane</keyword>
<proteinExistence type="predicted"/>
<dbReference type="PANTHER" id="PTHR31269:SF2">
    <property type="entry name" value="S-TYPE ANION CHANNEL SLAH3"/>
    <property type="match status" value="1"/>
</dbReference>
<sequence length="123" mass="14003">MTGAAIATIKYSDEVTNWVTRSLAIILSGVATLIVTCLLVTTLLHAFVFRRLFPNDIAIAISDRPPRPHNHRRWPFHLRHGTSENNEIEQYLKFINSHGKDSESSIESSEHQCKYATNDEIEQ</sequence>
<dbReference type="EMBL" id="GISG01135153">
    <property type="protein sequence ID" value="MBA4643759.1"/>
    <property type="molecule type" value="Transcribed_RNA"/>
</dbReference>
<dbReference type="InterPro" id="IPR030183">
    <property type="entry name" value="SLAC/SLAH"/>
</dbReference>
<evidence type="ECO:0000313" key="7">
    <source>
        <dbReference type="EMBL" id="MBA4643759.1"/>
    </source>
</evidence>
<reference evidence="7" key="2">
    <citation type="submission" date="2020-07" db="EMBL/GenBank/DDBJ databases">
        <authorList>
            <person name="Vera ALvarez R."/>
            <person name="Arias-Moreno D.M."/>
            <person name="Jimenez-Jacinto V."/>
            <person name="Jimenez-Bremont J.F."/>
            <person name="Swaminathan K."/>
            <person name="Moose S.P."/>
            <person name="Guerrero-Gonzalez M.L."/>
            <person name="Marino-Ramirez L."/>
            <person name="Landsman D."/>
            <person name="Rodriguez-Kessler M."/>
            <person name="Delgado-Sanchez P."/>
        </authorList>
    </citation>
    <scope>NUCLEOTIDE SEQUENCE</scope>
    <source>
        <tissue evidence="7">Cladode</tissue>
    </source>
</reference>
<dbReference type="GO" id="GO:0008308">
    <property type="term" value="F:voltage-gated monoatomic anion channel activity"/>
    <property type="evidence" value="ECO:0007669"/>
    <property type="project" value="InterPro"/>
</dbReference>
<keyword evidence="3" id="KW-0813">Transport</keyword>
<comment type="subcellular location">
    <subcellularLocation>
        <location evidence="2">Cell membrane</location>
    </subcellularLocation>
    <subcellularLocation>
        <location evidence="1">Endomembrane system</location>
        <topology evidence="1">Multi-pass membrane protein</topology>
    </subcellularLocation>
</comment>
<evidence type="ECO:0000256" key="4">
    <source>
        <dbReference type="ARBA" id="ARBA00022475"/>
    </source>
</evidence>
<dbReference type="AlphaFoldDB" id="A0A7C8ZI46"/>
<organism evidence="7">
    <name type="scientific">Opuntia streptacantha</name>
    <name type="common">Prickly pear cactus</name>
    <name type="synonym">Opuntia cardona</name>
    <dbReference type="NCBI Taxonomy" id="393608"/>
    <lineage>
        <taxon>Eukaryota</taxon>
        <taxon>Viridiplantae</taxon>
        <taxon>Streptophyta</taxon>
        <taxon>Embryophyta</taxon>
        <taxon>Tracheophyta</taxon>
        <taxon>Spermatophyta</taxon>
        <taxon>Magnoliopsida</taxon>
        <taxon>eudicotyledons</taxon>
        <taxon>Gunneridae</taxon>
        <taxon>Pentapetalae</taxon>
        <taxon>Caryophyllales</taxon>
        <taxon>Cactineae</taxon>
        <taxon>Cactaceae</taxon>
        <taxon>Opuntioideae</taxon>
        <taxon>Opuntia</taxon>
    </lineage>
</organism>
<evidence type="ECO:0000256" key="6">
    <source>
        <dbReference type="SAM" id="Phobius"/>
    </source>
</evidence>
<protein>
    <submittedName>
        <fullName evidence="7">Uncharacterized protein</fullName>
    </submittedName>
</protein>